<dbReference type="Proteomes" id="UP000288215">
    <property type="component" value="Unassembled WGS sequence"/>
</dbReference>
<protein>
    <submittedName>
        <fullName evidence="6">Uncharacterized protein</fullName>
    </submittedName>
</protein>
<dbReference type="GO" id="GO:0016020">
    <property type="term" value="C:membrane"/>
    <property type="evidence" value="ECO:0007669"/>
    <property type="project" value="UniProtKB-SubCell"/>
</dbReference>
<keyword evidence="2 5" id="KW-0812">Transmembrane</keyword>
<comment type="caution">
    <text evidence="6">The sequence shown here is derived from an EMBL/GenBank/DDBJ whole genome shotgun (WGS) entry which is preliminary data.</text>
</comment>
<keyword evidence="3 5" id="KW-1133">Transmembrane helix</keyword>
<reference evidence="6 7" key="1">
    <citation type="submission" date="2018-12" db="EMBL/GenBank/DDBJ databases">
        <title>The complete genome of the methanogenic archaea of the candidate phylum Verstraetearchaeota, obtained from the metagenome of underground thermal water.</title>
        <authorList>
            <person name="Kadnikov V.V."/>
            <person name="Mardanov A.V."/>
            <person name="Beletsky A.V."/>
            <person name="Karnachuk O.V."/>
            <person name="Ravin N.V."/>
        </authorList>
    </citation>
    <scope>NUCLEOTIDE SEQUENCE [LARGE SCALE GENOMIC DNA]</scope>
    <source>
        <strain evidence="6">Ch88</strain>
    </source>
</reference>
<gene>
    <name evidence="6" type="ORF">Metus_1238</name>
</gene>
<dbReference type="AlphaFoldDB" id="A0A444L6S1"/>
<evidence type="ECO:0000313" key="7">
    <source>
        <dbReference type="Proteomes" id="UP000288215"/>
    </source>
</evidence>
<feature type="transmembrane region" description="Helical" evidence="5">
    <location>
        <begin position="12"/>
        <end position="31"/>
    </location>
</feature>
<evidence type="ECO:0000256" key="4">
    <source>
        <dbReference type="ARBA" id="ARBA00023136"/>
    </source>
</evidence>
<dbReference type="EMBL" id="RXGA01000003">
    <property type="protein sequence ID" value="RWX73264.1"/>
    <property type="molecule type" value="Genomic_DNA"/>
</dbReference>
<evidence type="ECO:0000256" key="3">
    <source>
        <dbReference type="ARBA" id="ARBA00022989"/>
    </source>
</evidence>
<dbReference type="InterPro" id="IPR021149">
    <property type="entry name" value="OligosaccharylTrfase_OST3/OST6"/>
</dbReference>
<keyword evidence="4 5" id="KW-0472">Membrane</keyword>
<feature type="transmembrane region" description="Helical" evidence="5">
    <location>
        <begin position="91"/>
        <end position="111"/>
    </location>
</feature>
<dbReference type="Pfam" id="PF04756">
    <property type="entry name" value="OST3_OST6"/>
    <property type="match status" value="1"/>
</dbReference>
<evidence type="ECO:0000256" key="5">
    <source>
        <dbReference type="SAM" id="Phobius"/>
    </source>
</evidence>
<comment type="subcellular location">
    <subcellularLocation>
        <location evidence="1">Membrane</location>
        <topology evidence="1">Multi-pass membrane protein</topology>
    </subcellularLocation>
</comment>
<evidence type="ECO:0000256" key="2">
    <source>
        <dbReference type="ARBA" id="ARBA00022692"/>
    </source>
</evidence>
<organism evidence="6 7">
    <name type="scientific">Methanosuratincola subterraneus</name>
    <dbReference type="NCBI Taxonomy" id="2593994"/>
    <lineage>
        <taxon>Archaea</taxon>
        <taxon>Thermoproteota</taxon>
        <taxon>Methanosuratincolia</taxon>
        <taxon>Candidatus Methanomethylicales</taxon>
        <taxon>Candidatus Methanomethylicaceae</taxon>
        <taxon>Candidatus Methanosuratincola (ex Vanwonterghem et al. 2016)</taxon>
    </lineage>
</organism>
<name>A0A444L6S1_METS7</name>
<feature type="transmembrane region" description="Helical" evidence="5">
    <location>
        <begin position="59"/>
        <end position="79"/>
    </location>
</feature>
<evidence type="ECO:0000256" key="1">
    <source>
        <dbReference type="ARBA" id="ARBA00004141"/>
    </source>
</evidence>
<proteinExistence type="predicted"/>
<sequence length="116" mass="12972">MYRELFSRENLAYLAAIFTMFLTSGGIYLIVMEPIAMVSTGTGTSFLVRSSSSQTSTEFFVIFFLTLAGTLGFVLLERSLHRSFDLEGSKLKFVAGTALILIAMLLMEYLLRAKLY</sequence>
<evidence type="ECO:0000313" key="6">
    <source>
        <dbReference type="EMBL" id="RWX73264.1"/>
    </source>
</evidence>
<accession>A0A444L6S1</accession>